<dbReference type="AlphaFoldDB" id="C3KRG1"/>
<evidence type="ECO:0000259" key="5">
    <source>
        <dbReference type="Pfam" id="PF10531"/>
    </source>
</evidence>
<dbReference type="HOGENOM" id="CLU_037300_1_0_5"/>
<dbReference type="Pfam" id="PF02563">
    <property type="entry name" value="Poly_export"/>
    <property type="match status" value="1"/>
</dbReference>
<keyword evidence="2" id="KW-0175">Coiled coil</keyword>
<evidence type="ECO:0000259" key="6">
    <source>
        <dbReference type="Pfam" id="PF25994"/>
    </source>
</evidence>
<keyword evidence="7" id="KW-0614">Plasmid</keyword>
<keyword evidence="8" id="KW-1185">Reference proteome</keyword>
<keyword evidence="3" id="KW-0472">Membrane</keyword>
<keyword evidence="3" id="KW-0812">Transmembrane</keyword>
<dbReference type="KEGG" id="rhi:NGR_b12160"/>
<gene>
    <name evidence="7" type="primary">exoF3</name>
    <name evidence="7" type="ordered locus">NGR_b12160</name>
</gene>
<dbReference type="Pfam" id="PF25994">
    <property type="entry name" value="HH_AprE"/>
    <property type="match status" value="1"/>
</dbReference>
<feature type="coiled-coil region" evidence="2">
    <location>
        <begin position="335"/>
        <end position="384"/>
    </location>
</feature>
<dbReference type="OrthoDB" id="9798876at2"/>
<dbReference type="InterPro" id="IPR058781">
    <property type="entry name" value="HH_AprE-like"/>
</dbReference>
<proteinExistence type="predicted"/>
<dbReference type="Pfam" id="PF10531">
    <property type="entry name" value="SLBB"/>
    <property type="match status" value="1"/>
</dbReference>
<protein>
    <submittedName>
        <fullName evidence="7">Exopolysaccharide production protein ExoF3</fullName>
    </submittedName>
</protein>
<dbReference type="PANTHER" id="PTHR33619">
    <property type="entry name" value="POLYSACCHARIDE EXPORT PROTEIN GFCE-RELATED"/>
    <property type="match status" value="1"/>
</dbReference>
<keyword evidence="3" id="KW-1133">Transmembrane helix</keyword>
<feature type="domain" description="Polysaccharide export protein N-terminal" evidence="4">
    <location>
        <begin position="63"/>
        <end position="138"/>
    </location>
</feature>
<evidence type="ECO:0000259" key="4">
    <source>
        <dbReference type="Pfam" id="PF02563"/>
    </source>
</evidence>
<dbReference type="Gene3D" id="3.30.1950.10">
    <property type="entry name" value="wza like domain"/>
    <property type="match status" value="1"/>
</dbReference>
<organism evidence="7 8">
    <name type="scientific">Sinorhizobium fredii (strain NBRC 101917 / NGR234)</name>
    <dbReference type="NCBI Taxonomy" id="394"/>
    <lineage>
        <taxon>Bacteria</taxon>
        <taxon>Pseudomonadati</taxon>
        <taxon>Pseudomonadota</taxon>
        <taxon>Alphaproteobacteria</taxon>
        <taxon>Hyphomicrobiales</taxon>
        <taxon>Rhizobiaceae</taxon>
        <taxon>Sinorhizobium/Ensifer group</taxon>
        <taxon>Sinorhizobium</taxon>
    </lineage>
</organism>
<feature type="domain" description="Soluble ligand binding" evidence="5">
    <location>
        <begin position="144"/>
        <end position="178"/>
    </location>
</feature>
<accession>C3KRG1</accession>
<dbReference type="InterPro" id="IPR003715">
    <property type="entry name" value="Poly_export_N"/>
</dbReference>
<feature type="transmembrane region" description="Helical" evidence="3">
    <location>
        <begin position="39"/>
        <end position="61"/>
    </location>
</feature>
<dbReference type="InterPro" id="IPR049712">
    <property type="entry name" value="Poly_export"/>
</dbReference>
<feature type="domain" description="AprE-like long alpha-helical hairpin" evidence="6">
    <location>
        <begin position="193"/>
        <end position="383"/>
    </location>
</feature>
<dbReference type="Proteomes" id="UP000001054">
    <property type="component" value="Plasmid pNGR234b"/>
</dbReference>
<reference evidence="8" key="1">
    <citation type="journal article" date="2004" name="J. Bacteriol.">
        <title>An evolutionary hot spot: the pNGR234b replicon of Rhizobium sp. strain NGR234.</title>
        <authorList>
            <person name="Streit W.R."/>
            <person name="Schmitz R.A."/>
            <person name="Perret X."/>
            <person name="Staehelin C."/>
            <person name="Deakin W.J."/>
            <person name="Raasch C."/>
            <person name="Liesegang H."/>
            <person name="Broughton W.J."/>
        </authorList>
    </citation>
    <scope>NUCLEOTIDE SEQUENCE [LARGE SCALE GENOMIC DNA]</scope>
    <source>
        <strain evidence="8">NBRC 101917 / NGR234</strain>
    </source>
</reference>
<name>C3KRG1_SINFN</name>
<dbReference type="PANTHER" id="PTHR33619:SF3">
    <property type="entry name" value="POLYSACCHARIDE EXPORT PROTEIN GFCE-RELATED"/>
    <property type="match status" value="1"/>
</dbReference>
<evidence type="ECO:0000256" key="2">
    <source>
        <dbReference type="SAM" id="Coils"/>
    </source>
</evidence>
<dbReference type="InterPro" id="IPR019554">
    <property type="entry name" value="Soluble_ligand-bd"/>
</dbReference>
<dbReference type="PATRIC" id="fig|394.7.peg.1621"/>
<dbReference type="EMBL" id="CP000874">
    <property type="protein sequence ID" value="ACP22669.1"/>
    <property type="molecule type" value="Genomic_DNA"/>
</dbReference>
<evidence type="ECO:0000256" key="3">
    <source>
        <dbReference type="SAM" id="Phobius"/>
    </source>
</evidence>
<dbReference type="Gene3D" id="3.10.560.10">
    <property type="entry name" value="Outer membrane lipoprotein wza domain like"/>
    <property type="match status" value="1"/>
</dbReference>
<dbReference type="GO" id="GO:0015159">
    <property type="term" value="F:polysaccharide transmembrane transporter activity"/>
    <property type="evidence" value="ECO:0007669"/>
    <property type="project" value="InterPro"/>
</dbReference>
<geneLocation type="plasmid" evidence="8">
    <name>sym pNGR234b</name>
</geneLocation>
<evidence type="ECO:0000313" key="8">
    <source>
        <dbReference type="Proteomes" id="UP000001054"/>
    </source>
</evidence>
<evidence type="ECO:0000313" key="7">
    <source>
        <dbReference type="EMBL" id="ACP22669.1"/>
    </source>
</evidence>
<sequence>MRENIVAQDILIAFSLLLWRAVAMGTLPALTATCLSPRVWGAYVLAIVLLVVGLLVGPTSLASASDYRLNTGDVLTFDFLDDAELPVPATISGNGEAEFPLIGGVNLVGLTITEALEKLRSEYRTREILVDPKLSLNISTFRPIFVLGEVRSPGSFPFYSGLTVEQAIGLAGGMQIIASNASDRLLVRARLRGEIESARAEIVHEAVYAARLVAQLKSTEKVDLDDVPEVARTHVEGVPVEGVIALEEKILKEDLAAYRSQAQILTEGIAQAEGGIEILNELVQQQKDIVSNSVDDVARVGALRQRGLNTESELSRAENSAATEKAQLLETFATLARTRQEVSELKLQLVKLAADRKKDILTQLQEREIAIKKLISEQRSAEEQILLLAAVARDESKKNQISYAYEIRRNADGGKPTSHEASLGTELLPGDVVVVSIAGM</sequence>
<reference evidence="7 8" key="2">
    <citation type="journal article" date="2009" name="Appl. Environ. Microbiol.">
        <title>Rhizobium sp. strain NGR234 possesses a remarkable number of secretion systems.</title>
        <authorList>
            <person name="Schmeisser C."/>
            <person name="Liesegang H."/>
            <person name="Krysciak D."/>
            <person name="Bakkou N."/>
            <person name="Le Quere A."/>
            <person name="Wollherr A."/>
            <person name="Heinemeyer I."/>
            <person name="Morgenstern B."/>
            <person name="Pommerening-Roeser A."/>
            <person name="Flores M."/>
            <person name="Palacios R."/>
            <person name="Brenner S."/>
            <person name="Gottschalk G."/>
            <person name="Schmitz R.A."/>
            <person name="Broughton W.J."/>
            <person name="Perret X."/>
            <person name="Strittmatter A.W."/>
            <person name="Streit W.R."/>
        </authorList>
    </citation>
    <scope>NUCLEOTIDE SEQUENCE [LARGE SCALE GENOMIC DNA]</scope>
    <source>
        <strain evidence="8">NBRC 101917 / NGR234</strain>
    </source>
</reference>
<keyword evidence="1" id="KW-0732">Signal</keyword>
<evidence type="ECO:0000256" key="1">
    <source>
        <dbReference type="ARBA" id="ARBA00022729"/>
    </source>
</evidence>